<evidence type="ECO:0000313" key="2">
    <source>
        <dbReference type="Proteomes" id="UP000009886"/>
    </source>
</evidence>
<dbReference type="HOGENOM" id="CLU_2590501_0_0_1"/>
<evidence type="ECO:0000313" key="1">
    <source>
        <dbReference type="EMBL" id="EKV05729.1"/>
    </source>
</evidence>
<proteinExistence type="predicted"/>
<name>K9F9A6_PEND1</name>
<accession>K9F9A6</accession>
<dbReference type="EMBL" id="AKCU01000494">
    <property type="protein sequence ID" value="EKV05729.1"/>
    <property type="molecule type" value="Genomic_DNA"/>
</dbReference>
<protein>
    <submittedName>
        <fullName evidence="1">Uncharacterized protein</fullName>
    </submittedName>
</protein>
<dbReference type="KEGG" id="pdp:PDIP_81690"/>
<dbReference type="Proteomes" id="UP000009886">
    <property type="component" value="Unassembled WGS sequence"/>
</dbReference>
<dbReference type="OrthoDB" id="10632340at2759"/>
<gene>
    <name evidence="1" type="ORF">PDIP_81690</name>
</gene>
<dbReference type="VEuPathDB" id="FungiDB:PDIP_81690"/>
<organism evidence="1 2">
    <name type="scientific">Penicillium digitatum (strain Pd1 / CECT 20795)</name>
    <name type="common">Green mold</name>
    <dbReference type="NCBI Taxonomy" id="1170230"/>
    <lineage>
        <taxon>Eukaryota</taxon>
        <taxon>Fungi</taxon>
        <taxon>Dikarya</taxon>
        <taxon>Ascomycota</taxon>
        <taxon>Pezizomycotina</taxon>
        <taxon>Eurotiomycetes</taxon>
        <taxon>Eurotiomycetidae</taxon>
        <taxon>Eurotiales</taxon>
        <taxon>Aspergillaceae</taxon>
        <taxon>Penicillium</taxon>
    </lineage>
</organism>
<reference evidence="2" key="1">
    <citation type="journal article" date="2012" name="BMC Genomics">
        <title>Genome sequence of the necrotrophic fungus Penicillium digitatum, the main postharvest pathogen of citrus.</title>
        <authorList>
            <person name="Marcet-Houben M."/>
            <person name="Ballester A.-R."/>
            <person name="de la Fuente B."/>
            <person name="Harries E."/>
            <person name="Marcos J.F."/>
            <person name="Gonzalez-Candelas L."/>
            <person name="Gabaldon T."/>
        </authorList>
    </citation>
    <scope>NUCLEOTIDE SEQUENCE [LARGE SCALE GENOMIC DNA]</scope>
    <source>
        <strain evidence="2">Pd1 / CECT 20795</strain>
    </source>
</reference>
<dbReference type="AlphaFoldDB" id="K9F9A6"/>
<comment type="caution">
    <text evidence="1">The sequence shown here is derived from an EMBL/GenBank/DDBJ whole genome shotgun (WGS) entry which is preliminary data.</text>
</comment>
<sequence>MNTRANLISAKKPNFHNSPLRQEIEVSPKGLPNNLRKLKIWSDLKIGLFGVFPSPDDNSPMIMPRIHRFVLEKVAGAAGL</sequence>